<dbReference type="InterPro" id="IPR004610">
    <property type="entry name" value="RecJ"/>
</dbReference>
<comment type="caution">
    <text evidence="9">The sequence shown here is derived from an EMBL/GenBank/DDBJ whole genome shotgun (WGS) entry which is preliminary data.</text>
</comment>
<organism evidence="9 10">
    <name type="scientific">Paenibacillus phytorum</name>
    <dbReference type="NCBI Taxonomy" id="2654977"/>
    <lineage>
        <taxon>Bacteria</taxon>
        <taxon>Bacillati</taxon>
        <taxon>Bacillota</taxon>
        <taxon>Bacilli</taxon>
        <taxon>Bacillales</taxon>
        <taxon>Paenibacillaceae</taxon>
        <taxon>Paenibacillus</taxon>
    </lineage>
</organism>
<dbReference type="InterPro" id="IPR041122">
    <property type="entry name" value="RecJ_OB"/>
</dbReference>
<accession>A0ABX1XY49</accession>
<dbReference type="PANTHER" id="PTHR30255">
    <property type="entry name" value="SINGLE-STRANDED-DNA-SPECIFIC EXONUCLEASE RECJ"/>
    <property type="match status" value="1"/>
</dbReference>
<keyword evidence="10" id="KW-1185">Reference proteome</keyword>
<name>A0ABX1XY49_9BACL</name>
<protein>
    <recommendedName>
        <fullName evidence="2">Single-stranded-DNA-specific exonuclease RecJ</fullName>
    </recommendedName>
</protein>
<reference evidence="9 10" key="1">
    <citation type="submission" date="2019-10" db="EMBL/GenBank/DDBJ databases">
        <title>Description of Paenibacillus terrestris sp. nov.</title>
        <authorList>
            <person name="Carlier A."/>
            <person name="Qi S."/>
        </authorList>
    </citation>
    <scope>NUCLEOTIDE SEQUENCE [LARGE SCALE GENOMIC DNA]</scope>
    <source>
        <strain evidence="9 10">LMG 31458</strain>
    </source>
</reference>
<dbReference type="Gene3D" id="3.90.1640.30">
    <property type="match status" value="1"/>
</dbReference>
<dbReference type="Pfam" id="PF02272">
    <property type="entry name" value="DHHA1"/>
    <property type="match status" value="1"/>
</dbReference>
<dbReference type="GO" id="GO:0004527">
    <property type="term" value="F:exonuclease activity"/>
    <property type="evidence" value="ECO:0007669"/>
    <property type="project" value="UniProtKB-KW"/>
</dbReference>
<gene>
    <name evidence="9" type="primary">recJ</name>
    <name evidence="9" type="ORF">GC098_18835</name>
</gene>
<keyword evidence="5 9" id="KW-0269">Exonuclease</keyword>
<evidence type="ECO:0000256" key="3">
    <source>
        <dbReference type="ARBA" id="ARBA00022722"/>
    </source>
</evidence>
<proteinExistence type="inferred from homology"/>
<dbReference type="InterPro" id="IPR051673">
    <property type="entry name" value="SSDNA_exonuclease_RecJ"/>
</dbReference>
<feature type="domain" description="DDH" evidence="6">
    <location>
        <begin position="84"/>
        <end position="232"/>
    </location>
</feature>
<sequence length="549" mass="62045">MKWMQVSEPLENHPRKDLLTYYSRQFNLNPLVILHLFNLGINSESKIENFLFPSFTQFNDPYLFRDMKKAIYFIAKAIVNHELIVIFGDYDVDGMTSSAILYKGLNSFKANVQVRLPLREEGYGLSAHTIHSLPQETALIITVDNGSNAHEALSIARQRGIKVIVTDHHEITDGEPDCVAFINPKMELENYPFKELCGAGVALKVVQALFMADKKPWEMLIKEYIELAALGTIADLVSLTDENRTIVYYGLQKMNVAPSCIFKHLFSLLKINEVDSTKISFQIAPIFNSCGRIGDPNKAVQLLIAKDPCMDELRAMIHINTERKEMQRNQYVDLKERILQENMQRGRIIAIHGEYHKGIVGILAARVTEEFKKPAIVISADGVGSARIVHGTNFSMINTLTRCSQYLIKYGGHKAAAGLKVSTERPQLEAFFSALHSSAELEESSSPKVHYLAEMPFEAWDKNGINDFQTLEPYGLGNPKPIFYSPLSKIQHIEIFGKALEHLKLIINKKEIIAYGKAGLYDELAEGLTKGLYTFGERQFHFNLQEISK</sequence>
<evidence type="ECO:0000313" key="9">
    <source>
        <dbReference type="EMBL" id="NOU73451.1"/>
    </source>
</evidence>
<evidence type="ECO:0000259" key="7">
    <source>
        <dbReference type="Pfam" id="PF02272"/>
    </source>
</evidence>
<dbReference type="InterPro" id="IPR001667">
    <property type="entry name" value="DDH_dom"/>
</dbReference>
<keyword evidence="4" id="KW-0378">Hydrolase</keyword>
<dbReference type="InterPro" id="IPR038763">
    <property type="entry name" value="DHH_sf"/>
</dbReference>
<feature type="domain" description="RecJ OB" evidence="8">
    <location>
        <begin position="453"/>
        <end position="526"/>
    </location>
</feature>
<comment type="similarity">
    <text evidence="1">Belongs to the RecJ family.</text>
</comment>
<evidence type="ECO:0000259" key="6">
    <source>
        <dbReference type="Pfam" id="PF01368"/>
    </source>
</evidence>
<dbReference type="NCBIfam" id="TIGR00644">
    <property type="entry name" value="recJ"/>
    <property type="match status" value="1"/>
</dbReference>
<dbReference type="Gene3D" id="3.10.310.30">
    <property type="match status" value="1"/>
</dbReference>
<evidence type="ECO:0000259" key="8">
    <source>
        <dbReference type="Pfam" id="PF17768"/>
    </source>
</evidence>
<dbReference type="PANTHER" id="PTHR30255:SF2">
    <property type="entry name" value="SINGLE-STRANDED-DNA-SPECIFIC EXONUCLEASE RECJ"/>
    <property type="match status" value="1"/>
</dbReference>
<feature type="domain" description="DHHA1" evidence="7">
    <location>
        <begin position="351"/>
        <end position="435"/>
    </location>
</feature>
<keyword evidence="3" id="KW-0540">Nuclease</keyword>
<dbReference type="SUPFAM" id="SSF64182">
    <property type="entry name" value="DHH phosphoesterases"/>
    <property type="match status" value="1"/>
</dbReference>
<dbReference type="RefSeq" id="WP_171644860.1">
    <property type="nucleotide sequence ID" value="NZ_WHOA01000125.1"/>
</dbReference>
<dbReference type="InterPro" id="IPR003156">
    <property type="entry name" value="DHHA1_dom"/>
</dbReference>
<evidence type="ECO:0000256" key="4">
    <source>
        <dbReference type="ARBA" id="ARBA00022801"/>
    </source>
</evidence>
<dbReference type="Pfam" id="PF17768">
    <property type="entry name" value="RecJ_OB"/>
    <property type="match status" value="1"/>
</dbReference>
<evidence type="ECO:0000313" key="10">
    <source>
        <dbReference type="Proteomes" id="UP000616779"/>
    </source>
</evidence>
<dbReference type="EMBL" id="WHOA01000125">
    <property type="protein sequence ID" value="NOU73451.1"/>
    <property type="molecule type" value="Genomic_DNA"/>
</dbReference>
<evidence type="ECO:0000256" key="1">
    <source>
        <dbReference type="ARBA" id="ARBA00005915"/>
    </source>
</evidence>
<dbReference type="Proteomes" id="UP000616779">
    <property type="component" value="Unassembled WGS sequence"/>
</dbReference>
<dbReference type="Pfam" id="PF01368">
    <property type="entry name" value="DHH"/>
    <property type="match status" value="1"/>
</dbReference>
<evidence type="ECO:0000256" key="2">
    <source>
        <dbReference type="ARBA" id="ARBA00019841"/>
    </source>
</evidence>
<evidence type="ECO:0000256" key="5">
    <source>
        <dbReference type="ARBA" id="ARBA00022839"/>
    </source>
</evidence>